<evidence type="ECO:0000256" key="1">
    <source>
        <dbReference type="SAM" id="MobiDB-lite"/>
    </source>
</evidence>
<protein>
    <submittedName>
        <fullName evidence="2">Uncharacterized protein</fullName>
    </submittedName>
</protein>
<accession>A0A9Q1EQ62</accession>
<proteinExistence type="predicted"/>
<keyword evidence="3" id="KW-1185">Reference proteome</keyword>
<dbReference type="Proteomes" id="UP001152622">
    <property type="component" value="Chromosome 14"/>
</dbReference>
<feature type="region of interest" description="Disordered" evidence="1">
    <location>
        <begin position="48"/>
        <end position="77"/>
    </location>
</feature>
<name>A0A9Q1EQ62_SYNKA</name>
<evidence type="ECO:0000313" key="2">
    <source>
        <dbReference type="EMBL" id="KAJ8343010.1"/>
    </source>
</evidence>
<gene>
    <name evidence="2" type="ORF">SKAU_G00329380</name>
</gene>
<dbReference type="EMBL" id="JAINUF010000014">
    <property type="protein sequence ID" value="KAJ8343010.1"/>
    <property type="molecule type" value="Genomic_DNA"/>
</dbReference>
<dbReference type="AlphaFoldDB" id="A0A9Q1EQ62"/>
<comment type="caution">
    <text evidence="2">The sequence shown here is derived from an EMBL/GenBank/DDBJ whole genome shotgun (WGS) entry which is preliminary data.</text>
</comment>
<organism evidence="2 3">
    <name type="scientific">Synaphobranchus kaupii</name>
    <name type="common">Kaup's arrowtooth eel</name>
    <dbReference type="NCBI Taxonomy" id="118154"/>
    <lineage>
        <taxon>Eukaryota</taxon>
        <taxon>Metazoa</taxon>
        <taxon>Chordata</taxon>
        <taxon>Craniata</taxon>
        <taxon>Vertebrata</taxon>
        <taxon>Euteleostomi</taxon>
        <taxon>Actinopterygii</taxon>
        <taxon>Neopterygii</taxon>
        <taxon>Teleostei</taxon>
        <taxon>Anguilliformes</taxon>
        <taxon>Synaphobranchidae</taxon>
        <taxon>Synaphobranchus</taxon>
    </lineage>
</organism>
<reference evidence="2" key="1">
    <citation type="journal article" date="2023" name="Science">
        <title>Genome structures resolve the early diversification of teleost fishes.</title>
        <authorList>
            <person name="Parey E."/>
            <person name="Louis A."/>
            <person name="Montfort J."/>
            <person name="Bouchez O."/>
            <person name="Roques C."/>
            <person name="Iampietro C."/>
            <person name="Lluch J."/>
            <person name="Castinel A."/>
            <person name="Donnadieu C."/>
            <person name="Desvignes T."/>
            <person name="Floi Bucao C."/>
            <person name="Jouanno E."/>
            <person name="Wen M."/>
            <person name="Mejri S."/>
            <person name="Dirks R."/>
            <person name="Jansen H."/>
            <person name="Henkel C."/>
            <person name="Chen W.J."/>
            <person name="Zahm M."/>
            <person name="Cabau C."/>
            <person name="Klopp C."/>
            <person name="Thompson A.W."/>
            <person name="Robinson-Rechavi M."/>
            <person name="Braasch I."/>
            <person name="Lecointre G."/>
            <person name="Bobe J."/>
            <person name="Postlethwait J.H."/>
            <person name="Berthelot C."/>
            <person name="Roest Crollius H."/>
            <person name="Guiguen Y."/>
        </authorList>
    </citation>
    <scope>NUCLEOTIDE SEQUENCE</scope>
    <source>
        <strain evidence="2">WJC10195</strain>
    </source>
</reference>
<evidence type="ECO:0000313" key="3">
    <source>
        <dbReference type="Proteomes" id="UP001152622"/>
    </source>
</evidence>
<sequence>MCRRSRLKSDQLPRLLSRTGWTCSSEPQFKPEMGMVAHVSVWPACPESPVQGPVSCDPGPEAQGGHSDPNPLPEAVE</sequence>